<dbReference type="InterPro" id="IPR017732">
    <property type="entry name" value="T4/T6SS_DotU"/>
</dbReference>
<evidence type="ECO:0000256" key="1">
    <source>
        <dbReference type="PROSITE-ProRule" id="PRU00473"/>
    </source>
</evidence>
<evidence type="ECO:0000313" key="5">
    <source>
        <dbReference type="Proteomes" id="UP000661077"/>
    </source>
</evidence>
<dbReference type="RefSeq" id="WP_218042976.1">
    <property type="nucleotide sequence ID" value="NZ_JAEVLS010000004.1"/>
</dbReference>
<dbReference type="PROSITE" id="PS51123">
    <property type="entry name" value="OMPA_2"/>
    <property type="match status" value="1"/>
</dbReference>
<dbReference type="Gene3D" id="1.25.40.590">
    <property type="entry name" value="Type IV / VI secretion system, DotU"/>
    <property type="match status" value="1"/>
</dbReference>
<keyword evidence="2" id="KW-0812">Transmembrane</keyword>
<accession>A0ABS1X0H9</accession>
<dbReference type="InterPro" id="IPR006665">
    <property type="entry name" value="OmpA-like"/>
</dbReference>
<feature type="transmembrane region" description="Helical" evidence="2">
    <location>
        <begin position="183"/>
        <end position="203"/>
    </location>
</feature>
<reference evidence="4 5" key="1">
    <citation type="journal article" date="2021" name="Int. J. Syst. Evol. Microbiol.">
        <title>Steroidobacter gossypii sp. nov., isolated from soil of cotton cropping field.</title>
        <authorList>
            <person name="Huang R."/>
            <person name="Yang S."/>
            <person name="Zhen C."/>
            <person name="Liu W."/>
        </authorList>
    </citation>
    <scope>NUCLEOTIDE SEQUENCE [LARGE SCALE GENOMIC DNA]</scope>
    <source>
        <strain evidence="4 5">S1-65</strain>
    </source>
</reference>
<dbReference type="Gene3D" id="3.30.1330.60">
    <property type="entry name" value="OmpA-like domain"/>
    <property type="match status" value="1"/>
</dbReference>
<dbReference type="SUPFAM" id="SSF103088">
    <property type="entry name" value="OmpA-like"/>
    <property type="match status" value="1"/>
</dbReference>
<dbReference type="Proteomes" id="UP000661077">
    <property type="component" value="Unassembled WGS sequence"/>
</dbReference>
<dbReference type="NCBIfam" id="TIGR03349">
    <property type="entry name" value="IV_VI_DotU"/>
    <property type="match status" value="1"/>
</dbReference>
<keyword evidence="5" id="KW-1185">Reference proteome</keyword>
<dbReference type="Pfam" id="PF09850">
    <property type="entry name" value="DotU"/>
    <property type="match status" value="1"/>
</dbReference>
<dbReference type="PANTHER" id="PTHR38033">
    <property type="entry name" value="MEMBRANE PROTEIN-RELATED"/>
    <property type="match status" value="1"/>
</dbReference>
<comment type="caution">
    <text evidence="4">The sequence shown here is derived from an EMBL/GenBank/DDBJ whole genome shotgun (WGS) entry which is preliminary data.</text>
</comment>
<dbReference type="Pfam" id="PF00691">
    <property type="entry name" value="OmpA"/>
    <property type="match status" value="1"/>
</dbReference>
<dbReference type="EMBL" id="JAEVLS010000004">
    <property type="protein sequence ID" value="MBM0106717.1"/>
    <property type="molecule type" value="Genomic_DNA"/>
</dbReference>
<keyword evidence="2" id="KW-1133">Transmembrane helix</keyword>
<evidence type="ECO:0000313" key="4">
    <source>
        <dbReference type="EMBL" id="MBM0106717.1"/>
    </source>
</evidence>
<dbReference type="PANTHER" id="PTHR38033:SF1">
    <property type="entry name" value="DOTU FAMILY TYPE IV_VI SECRETION SYSTEM PROTEIN"/>
    <property type="match status" value="1"/>
</dbReference>
<protein>
    <submittedName>
        <fullName evidence="4">Type IVB secretion system protein IcmH/DotU</fullName>
    </submittedName>
</protein>
<gene>
    <name evidence="4" type="primary">icmH</name>
    <name evidence="4" type="ORF">JM946_18450</name>
</gene>
<feature type="domain" description="OmpA-like" evidence="3">
    <location>
        <begin position="259"/>
        <end position="380"/>
    </location>
</feature>
<organism evidence="4 5">
    <name type="scientific">Steroidobacter gossypii</name>
    <dbReference type="NCBI Taxonomy" id="2805490"/>
    <lineage>
        <taxon>Bacteria</taxon>
        <taxon>Pseudomonadati</taxon>
        <taxon>Pseudomonadota</taxon>
        <taxon>Gammaproteobacteria</taxon>
        <taxon>Steroidobacterales</taxon>
        <taxon>Steroidobacteraceae</taxon>
        <taxon>Steroidobacter</taxon>
    </lineage>
</organism>
<dbReference type="InterPro" id="IPR038522">
    <property type="entry name" value="T4/T6SS_DotU_sf"/>
</dbReference>
<evidence type="ECO:0000259" key="3">
    <source>
        <dbReference type="PROSITE" id="PS51123"/>
    </source>
</evidence>
<evidence type="ECO:0000256" key="2">
    <source>
        <dbReference type="SAM" id="Phobius"/>
    </source>
</evidence>
<dbReference type="CDD" id="cd07185">
    <property type="entry name" value="OmpA_C-like"/>
    <property type="match status" value="1"/>
</dbReference>
<dbReference type="NCBIfam" id="NF038228">
    <property type="entry name" value="IcmH_DotU_IVB"/>
    <property type="match status" value="1"/>
</dbReference>
<sequence length="380" mass="41499">MNPLVQAAVPLLLLAGRLRGQIAPADIDALRRQAMQEMSAFEDRARRAEIPAEDVLAARYALCTVVDEAVLNTPWGAQGGWASQSLLVTFHREASGGEKFFQILDRVSGTPQRYLALLELLYVCLALGFEGKYRLDPQGASRLAEIRQTLYGRIAGLRDGVEPELSPRWKGVEDRRNAVLRFVPLWIVAAACAVVLLGGYLYFDSKLRAQTDPVNAALSGVGLESFDAPSVAAPLPASGLRELLSAQIASGQIYFDEAGGRTAITLAVPDLFASGSTQINQRYASLVHEIGAALNQVPGRVVVIGHTDNQPLRSLRFKDNYELSRARAVQVAELLTRDIQNGGRIETAGKGALEPRFEPADLPENRSRNRRVEIIHRRDG</sequence>
<proteinExistence type="predicted"/>
<dbReference type="InterPro" id="IPR036737">
    <property type="entry name" value="OmpA-like_sf"/>
</dbReference>
<name>A0ABS1X0H9_9GAMM</name>
<keyword evidence="1 2" id="KW-0472">Membrane</keyword>